<organism evidence="2 3">
    <name type="scientific">Porcisia hertigi</name>
    <dbReference type="NCBI Taxonomy" id="2761500"/>
    <lineage>
        <taxon>Eukaryota</taxon>
        <taxon>Discoba</taxon>
        <taxon>Euglenozoa</taxon>
        <taxon>Kinetoplastea</taxon>
        <taxon>Metakinetoplastina</taxon>
        <taxon>Trypanosomatida</taxon>
        <taxon>Trypanosomatidae</taxon>
        <taxon>Leishmaniinae</taxon>
        <taxon>Porcisia</taxon>
    </lineage>
</organism>
<feature type="region of interest" description="Disordered" evidence="1">
    <location>
        <begin position="1"/>
        <end position="22"/>
    </location>
</feature>
<keyword evidence="3" id="KW-1185">Reference proteome</keyword>
<dbReference type="Proteomes" id="UP000674318">
    <property type="component" value="Unassembled WGS sequence"/>
</dbReference>
<dbReference type="EMBL" id="JAFJZO010000012">
    <property type="protein sequence ID" value="KAG5509846.1"/>
    <property type="molecule type" value="Genomic_DNA"/>
</dbReference>
<feature type="region of interest" description="Disordered" evidence="1">
    <location>
        <begin position="315"/>
        <end position="355"/>
    </location>
</feature>
<feature type="region of interest" description="Disordered" evidence="1">
    <location>
        <begin position="171"/>
        <end position="197"/>
    </location>
</feature>
<proteinExistence type="predicted"/>
<feature type="region of interest" description="Disordered" evidence="1">
    <location>
        <begin position="51"/>
        <end position="75"/>
    </location>
</feature>
<gene>
    <name evidence="2" type="ORF">JKF63_07491</name>
</gene>
<name>A0A836IX98_9TRYP</name>
<evidence type="ECO:0000313" key="3">
    <source>
        <dbReference type="Proteomes" id="UP000674318"/>
    </source>
</evidence>
<dbReference type="AlphaFoldDB" id="A0A836IX98"/>
<comment type="caution">
    <text evidence="2">The sequence shown here is derived from an EMBL/GenBank/DDBJ whole genome shotgun (WGS) entry which is preliminary data.</text>
</comment>
<reference evidence="2 3" key="1">
    <citation type="submission" date="2021-02" db="EMBL/GenBank/DDBJ databases">
        <title>Porcisia hertigi Genome sequencing and assembly.</title>
        <authorList>
            <person name="Almutairi H."/>
            <person name="Gatherer D."/>
        </authorList>
    </citation>
    <scope>NUCLEOTIDE SEQUENCE [LARGE SCALE GENOMIC DNA]</scope>
    <source>
        <strain evidence="2 3">C119</strain>
    </source>
</reference>
<evidence type="ECO:0000313" key="2">
    <source>
        <dbReference type="EMBL" id="KAG5509846.1"/>
    </source>
</evidence>
<dbReference type="OrthoDB" id="265574at2759"/>
<feature type="compositionally biased region" description="Low complexity" evidence="1">
    <location>
        <begin position="185"/>
        <end position="196"/>
    </location>
</feature>
<feature type="compositionally biased region" description="Basic and acidic residues" evidence="1">
    <location>
        <begin position="331"/>
        <end position="348"/>
    </location>
</feature>
<sequence length="744" mass="78427">MSTPSSPVGSTVQQNDVVGGSTTDFITTGSAGSITDMGNMRPLNPSAFRAKAKASGGEADAQCSQLPSNSHHHHHHRFQQHQQLCCDGFLNPLFLAEIDENVQSPNGRVATTVSHASFSGSGARFHEKDSPSCSPHMKGQPLVRGRVVCTSRSARGLHRRPHHRCMSMSIGVKKDEELGSRRTPRQPLSSPSSSRRGTAYCLVSGDVPLPSFDVASTDKAIPPAMGTAISAEPELGCKGTRSRSLLPAWITACESPLGKAGVAPMGSGMGGRNVEELLASSQSIRYPRSQPSRNNGDIFKEERHVLELTLLSSGKEDSFPASANPSTVSMHAREAEGGAVEHAERPTPRAETNVEGPKNALASLIVRLVPISTTSPHTGSPGEDNASETELRQRYPLLLLPSFRAEESCALKGDVIDGHDGDTHANGNLTPILMEDANQRRGTLTSALSLRAFTSKAHTQDTVSSTRSLTATPWLCGCPATGTLLSTTLWRTALLSKPPPRITPCLCVSTRTEQLSLHASSRVASRAAAMRPWVAERGGASLESTYAVSAPTSGYLCAVPPLLVTASTGLLEPSISPEAPLSLVDDTAGSPARVGNVGRTPSCPTAATESAVSGKPCDVWQLRRCYAHFERAVEQRGRGGVWSAGGFTPPLAWTSRGPVSADDAAVADAAQSPSSDNGACSFIPFTRDAPPGGMPGAPELVSPLSTSVSFFSPASAVLRAEEEEEEEIFASAAMWALEQMGRTL</sequence>
<dbReference type="GeneID" id="94293505"/>
<protein>
    <submittedName>
        <fullName evidence="2">Uncharacterized protein</fullName>
    </submittedName>
</protein>
<feature type="region of interest" description="Disordered" evidence="1">
    <location>
        <begin position="120"/>
        <end position="140"/>
    </location>
</feature>
<dbReference type="KEGG" id="phet:94293505"/>
<dbReference type="RefSeq" id="XP_067758853.1">
    <property type="nucleotide sequence ID" value="XM_067903428.1"/>
</dbReference>
<evidence type="ECO:0000256" key="1">
    <source>
        <dbReference type="SAM" id="MobiDB-lite"/>
    </source>
</evidence>
<accession>A0A836IX98</accession>